<reference evidence="1 2" key="1">
    <citation type="submission" date="2019-06" db="EMBL/GenBank/DDBJ databases">
        <title>Sequencing the genomes of 1000 actinobacteria strains.</title>
        <authorList>
            <person name="Klenk H.-P."/>
        </authorList>
    </citation>
    <scope>NUCLEOTIDE SEQUENCE [LARGE SCALE GENOMIC DNA]</scope>
    <source>
        <strain evidence="1 2">DSM 45671</strain>
    </source>
</reference>
<accession>A0A561SM60</accession>
<dbReference type="Pfam" id="PF08922">
    <property type="entry name" value="DUF1905"/>
    <property type="match status" value="1"/>
</dbReference>
<dbReference type="EMBL" id="VIWU01000001">
    <property type="protein sequence ID" value="TWF75912.1"/>
    <property type="molecule type" value="Genomic_DNA"/>
</dbReference>
<sequence>MPRVDLVFSAELFEWRGPAPFYWLTVPEDDCASIRAEAAAASYGWGAVPVRARIGATEWETSLLPRNGGYVLPVKNAVRRAEGVVEGDTVMVGMSVAPRDGRQANGTGPTC</sequence>
<comment type="caution">
    <text evidence="1">The sequence shown here is derived from an EMBL/GenBank/DDBJ whole genome shotgun (WGS) entry which is preliminary data.</text>
</comment>
<organism evidence="1 2">
    <name type="scientific">Pseudonocardia hierapolitana</name>
    <dbReference type="NCBI Taxonomy" id="1128676"/>
    <lineage>
        <taxon>Bacteria</taxon>
        <taxon>Bacillati</taxon>
        <taxon>Actinomycetota</taxon>
        <taxon>Actinomycetes</taxon>
        <taxon>Pseudonocardiales</taxon>
        <taxon>Pseudonocardiaceae</taxon>
        <taxon>Pseudonocardia</taxon>
    </lineage>
</organism>
<evidence type="ECO:0000313" key="1">
    <source>
        <dbReference type="EMBL" id="TWF75912.1"/>
    </source>
</evidence>
<dbReference type="Gene3D" id="2.40.30.100">
    <property type="entry name" value="AF2212/PG0164-like"/>
    <property type="match status" value="1"/>
</dbReference>
<dbReference type="Proteomes" id="UP000321261">
    <property type="component" value="Unassembled WGS sequence"/>
</dbReference>
<gene>
    <name evidence="1" type="ORF">FHX44_111799</name>
</gene>
<dbReference type="AlphaFoldDB" id="A0A561SM60"/>
<name>A0A561SM60_9PSEU</name>
<protein>
    <submittedName>
        <fullName evidence="1">Uncharacterized protein DUF1905</fullName>
    </submittedName>
</protein>
<proteinExistence type="predicted"/>
<dbReference type="InterPro" id="IPR037079">
    <property type="entry name" value="AF2212/PG0164-like_sf"/>
</dbReference>
<keyword evidence="2" id="KW-1185">Reference proteome</keyword>
<dbReference type="InterPro" id="IPR015018">
    <property type="entry name" value="DUF1905"/>
</dbReference>
<dbReference type="SUPFAM" id="SSF141694">
    <property type="entry name" value="AF2212/PG0164-like"/>
    <property type="match status" value="1"/>
</dbReference>
<evidence type="ECO:0000313" key="2">
    <source>
        <dbReference type="Proteomes" id="UP000321261"/>
    </source>
</evidence>